<evidence type="ECO:0000256" key="11">
    <source>
        <dbReference type="ARBA" id="ARBA00093666"/>
    </source>
</evidence>
<dbReference type="InterPro" id="IPR009045">
    <property type="entry name" value="Zn_M74/Hedgehog-like"/>
</dbReference>
<keyword evidence="9" id="KW-0961">Cell wall biogenesis/degradation</keyword>
<evidence type="ECO:0000256" key="12">
    <source>
        <dbReference type="SAM" id="SignalP"/>
    </source>
</evidence>
<keyword evidence="3" id="KW-0645">Protease</keyword>
<keyword evidence="6" id="KW-0378">Hydrolase</keyword>
<feature type="signal peptide" evidence="12">
    <location>
        <begin position="1"/>
        <end position="20"/>
    </location>
</feature>
<evidence type="ECO:0000256" key="4">
    <source>
        <dbReference type="ARBA" id="ARBA00022723"/>
    </source>
</evidence>
<evidence type="ECO:0000313" key="14">
    <source>
        <dbReference type="Proteomes" id="UP000548632"/>
    </source>
</evidence>
<evidence type="ECO:0000256" key="10">
    <source>
        <dbReference type="ARBA" id="ARBA00093448"/>
    </source>
</evidence>
<dbReference type="PANTHER" id="PTHR37425">
    <property type="match status" value="1"/>
</dbReference>
<feature type="chain" id="PRO_5032595773" description="Murein endopeptidase K" evidence="12">
    <location>
        <begin position="21"/>
        <end position="183"/>
    </location>
</feature>
<dbReference type="GO" id="GO:0071555">
    <property type="term" value="P:cell wall organization"/>
    <property type="evidence" value="ECO:0007669"/>
    <property type="project" value="UniProtKB-KW"/>
</dbReference>
<evidence type="ECO:0000256" key="5">
    <source>
        <dbReference type="ARBA" id="ARBA00022729"/>
    </source>
</evidence>
<organism evidence="13 14">
    <name type="scientific">Thiospirillum jenense</name>
    <dbReference type="NCBI Taxonomy" id="1653858"/>
    <lineage>
        <taxon>Bacteria</taxon>
        <taxon>Pseudomonadati</taxon>
        <taxon>Pseudomonadota</taxon>
        <taxon>Gammaproteobacteria</taxon>
        <taxon>Chromatiales</taxon>
        <taxon>Chromatiaceae</taxon>
        <taxon>Thiospirillum</taxon>
    </lineage>
</organism>
<dbReference type="CDD" id="cd14844">
    <property type="entry name" value="Zn-DD-carboxypeptidase_like"/>
    <property type="match status" value="1"/>
</dbReference>
<keyword evidence="4" id="KW-0479">Metal-binding</keyword>
<dbReference type="GO" id="GO:0046872">
    <property type="term" value="F:metal ion binding"/>
    <property type="evidence" value="ECO:0007669"/>
    <property type="project" value="UniProtKB-KW"/>
</dbReference>
<dbReference type="Proteomes" id="UP000548632">
    <property type="component" value="Unassembled WGS sequence"/>
</dbReference>
<comment type="similarity">
    <text evidence="10">Belongs to the peptidase M15 family.</text>
</comment>
<dbReference type="InterPro" id="IPR010275">
    <property type="entry name" value="MepK"/>
</dbReference>
<dbReference type="RefSeq" id="WP_182583634.1">
    <property type="nucleotide sequence ID" value="NZ_JABVCQ010000012.1"/>
</dbReference>
<dbReference type="AlphaFoldDB" id="A0A839HFN5"/>
<comment type="cofactor">
    <cofactor evidence="1">
        <name>Zn(2+)</name>
        <dbReference type="ChEBI" id="CHEBI:29105"/>
    </cofactor>
</comment>
<evidence type="ECO:0000256" key="7">
    <source>
        <dbReference type="ARBA" id="ARBA00022833"/>
    </source>
</evidence>
<dbReference type="PANTHER" id="PTHR37425:SF1">
    <property type="entry name" value="OUTER MEMBRANE PROTEIN"/>
    <property type="match status" value="1"/>
</dbReference>
<dbReference type="Gene3D" id="3.30.1380.10">
    <property type="match status" value="1"/>
</dbReference>
<sequence length="183" mass="20511">MKRRSFLGMVLAITAAPAVAYKSSTLFSLDATLKPRSLHLQHLRTEESLNLVYRIGDNYQRSALRRLSYLLRDFRSGDSTAIDPRLFDLLFDVQTQLDCRGEPIQVIGGYRSPTTNRMLRRTSSGVARQSLHMTGQAVDIRIPSVSLRSLRNAAAKLGRGGVGYYPSSNFVHLDTGQPRRWSA</sequence>
<keyword evidence="14" id="KW-1185">Reference proteome</keyword>
<gene>
    <name evidence="13" type="ORF">HUK38_07160</name>
</gene>
<comment type="pathway">
    <text evidence="2">Cell wall biogenesis; cell wall polysaccharide biosynthesis.</text>
</comment>
<dbReference type="SUPFAM" id="SSF55166">
    <property type="entry name" value="Hedgehog/DD-peptidase"/>
    <property type="match status" value="1"/>
</dbReference>
<evidence type="ECO:0000313" key="13">
    <source>
        <dbReference type="EMBL" id="MBB1126008.1"/>
    </source>
</evidence>
<dbReference type="GO" id="GO:0008237">
    <property type="term" value="F:metallopeptidase activity"/>
    <property type="evidence" value="ECO:0007669"/>
    <property type="project" value="UniProtKB-KW"/>
</dbReference>
<protein>
    <recommendedName>
        <fullName evidence="11">Murein endopeptidase K</fullName>
    </recommendedName>
</protein>
<reference evidence="13 14" key="1">
    <citation type="journal article" date="2020" name="Arch. Microbiol.">
        <title>The genome sequence of the giant phototrophic gammaproteobacterium Thiospirillum jenense gives insight into its physiological properties and phylogenetic relationships.</title>
        <authorList>
            <person name="Imhoff J.F."/>
            <person name="Meyer T.E."/>
            <person name="Kyndt J.A."/>
        </authorList>
    </citation>
    <scope>NUCLEOTIDE SEQUENCE [LARGE SCALE GENOMIC DNA]</scope>
    <source>
        <strain evidence="13 14">DSM 216</strain>
    </source>
</reference>
<evidence type="ECO:0000256" key="8">
    <source>
        <dbReference type="ARBA" id="ARBA00023049"/>
    </source>
</evidence>
<name>A0A839HFN5_9GAMM</name>
<dbReference type="EMBL" id="JABVCQ010000012">
    <property type="protein sequence ID" value="MBB1126008.1"/>
    <property type="molecule type" value="Genomic_DNA"/>
</dbReference>
<evidence type="ECO:0000256" key="6">
    <source>
        <dbReference type="ARBA" id="ARBA00022801"/>
    </source>
</evidence>
<comment type="caution">
    <text evidence="13">The sequence shown here is derived from an EMBL/GenBank/DDBJ whole genome shotgun (WGS) entry which is preliminary data.</text>
</comment>
<accession>A0A839HFN5</accession>
<keyword evidence="8" id="KW-0482">Metalloprotease</keyword>
<proteinExistence type="inferred from homology"/>
<evidence type="ECO:0000256" key="9">
    <source>
        <dbReference type="ARBA" id="ARBA00023316"/>
    </source>
</evidence>
<evidence type="ECO:0000256" key="1">
    <source>
        <dbReference type="ARBA" id="ARBA00001947"/>
    </source>
</evidence>
<dbReference type="Pfam" id="PF05951">
    <property type="entry name" value="Peptidase_M15_2"/>
    <property type="match status" value="1"/>
</dbReference>
<evidence type="ECO:0000256" key="2">
    <source>
        <dbReference type="ARBA" id="ARBA00004776"/>
    </source>
</evidence>
<evidence type="ECO:0000256" key="3">
    <source>
        <dbReference type="ARBA" id="ARBA00022670"/>
    </source>
</evidence>
<keyword evidence="5 12" id="KW-0732">Signal</keyword>
<keyword evidence="7" id="KW-0862">Zinc</keyword>
<dbReference type="GO" id="GO:0006508">
    <property type="term" value="P:proteolysis"/>
    <property type="evidence" value="ECO:0007669"/>
    <property type="project" value="UniProtKB-KW"/>
</dbReference>